<dbReference type="AlphaFoldDB" id="A0AAV3SRS0"/>
<dbReference type="Proteomes" id="UP001501425">
    <property type="component" value="Unassembled WGS sequence"/>
</dbReference>
<feature type="transmembrane region" description="Helical" evidence="1">
    <location>
        <begin position="171"/>
        <end position="191"/>
    </location>
</feature>
<name>A0AAV3SRS0_9EURY</name>
<proteinExistence type="predicted"/>
<evidence type="ECO:0000256" key="1">
    <source>
        <dbReference type="SAM" id="Phobius"/>
    </source>
</evidence>
<feature type="transmembrane region" description="Helical" evidence="1">
    <location>
        <begin position="104"/>
        <end position="122"/>
    </location>
</feature>
<evidence type="ECO:0000313" key="2">
    <source>
        <dbReference type="EMBL" id="GAA0540749.1"/>
    </source>
</evidence>
<reference evidence="2" key="2">
    <citation type="submission" date="2023-12" db="EMBL/GenBank/DDBJ databases">
        <authorList>
            <person name="Sun Q."/>
            <person name="Inoue M."/>
        </authorList>
    </citation>
    <scope>NUCLEOTIDE SEQUENCE</scope>
    <source>
        <strain evidence="2">JCM 14265</strain>
    </source>
</reference>
<accession>A0AAV3SRS0</accession>
<keyword evidence="1" id="KW-1133">Transmembrane helix</keyword>
<protein>
    <recommendedName>
        <fullName evidence="4">Ion channel</fullName>
    </recommendedName>
</protein>
<dbReference type="EMBL" id="BAAADQ010000006">
    <property type="protein sequence ID" value="GAA0540749.1"/>
    <property type="molecule type" value="Genomic_DNA"/>
</dbReference>
<organism evidence="2 3">
    <name type="scientific">Halorubrum ejinorense</name>
    <dbReference type="NCBI Taxonomy" id="425309"/>
    <lineage>
        <taxon>Archaea</taxon>
        <taxon>Methanobacteriati</taxon>
        <taxon>Methanobacteriota</taxon>
        <taxon>Stenosarchaea group</taxon>
        <taxon>Halobacteria</taxon>
        <taxon>Halobacteriales</taxon>
        <taxon>Haloferacaceae</taxon>
        <taxon>Halorubrum</taxon>
    </lineage>
</organism>
<sequence>MKLGQVRIDAQTLIKPVYTYGPDVADPSSDERVFRELADVASTNGLSREAQEFRFRAKSAQRRAEFTRAHEATVLRERITHMYRYFALFLSGSITGYGERPIRVLYSGFVVIYLFAGVYYLLGGIADSAATVTSVGAGGTTGEPLDALIFSLSTFAGTESGLVATTQTARLLASLESLVGIVFIILFIVVLTRQTMGLS</sequence>
<reference evidence="2" key="1">
    <citation type="journal article" date="2014" name="Int. J. Syst. Evol. Microbiol.">
        <title>Complete genome sequence of Corynebacterium casei LMG S-19264T (=DSM 44701T), isolated from a smear-ripened cheese.</title>
        <authorList>
            <consortium name="US DOE Joint Genome Institute (JGI-PGF)"/>
            <person name="Walter F."/>
            <person name="Albersmeier A."/>
            <person name="Kalinowski J."/>
            <person name="Ruckert C."/>
        </authorList>
    </citation>
    <scope>NUCLEOTIDE SEQUENCE</scope>
    <source>
        <strain evidence="2">JCM 14265</strain>
    </source>
</reference>
<keyword evidence="1" id="KW-0812">Transmembrane</keyword>
<keyword evidence="1" id="KW-0472">Membrane</keyword>
<gene>
    <name evidence="2" type="ORF">GCM10008994_14790</name>
</gene>
<evidence type="ECO:0000313" key="3">
    <source>
        <dbReference type="Proteomes" id="UP001501425"/>
    </source>
</evidence>
<evidence type="ECO:0008006" key="4">
    <source>
        <dbReference type="Google" id="ProtNLM"/>
    </source>
</evidence>
<comment type="caution">
    <text evidence="2">The sequence shown here is derived from an EMBL/GenBank/DDBJ whole genome shotgun (WGS) entry which is preliminary data.</text>
</comment>
<dbReference type="RefSeq" id="WP_343777939.1">
    <property type="nucleotide sequence ID" value="NZ_BAAADQ010000006.1"/>
</dbReference>